<evidence type="ECO:0000256" key="3">
    <source>
        <dbReference type="ARBA" id="ARBA00047639"/>
    </source>
</evidence>
<dbReference type="PROSITE" id="PS50862">
    <property type="entry name" value="AA_TRNA_LIGASE_II"/>
    <property type="match status" value="1"/>
</dbReference>
<dbReference type="SUPFAM" id="SSF52954">
    <property type="entry name" value="Class II aaRS ABD-related"/>
    <property type="match status" value="1"/>
</dbReference>
<keyword evidence="6" id="KW-0030">Aminoacyl-tRNA synthetase</keyword>
<dbReference type="CDD" id="cd00773">
    <property type="entry name" value="HisRS-like_core"/>
    <property type="match status" value="1"/>
</dbReference>
<dbReference type="InterPro" id="IPR004516">
    <property type="entry name" value="HisRS/HisZ"/>
</dbReference>
<dbReference type="Proteomes" id="UP001430848">
    <property type="component" value="Unassembled WGS sequence"/>
</dbReference>
<comment type="similarity">
    <text evidence="1">Belongs to the class-II aminoacyl-tRNA synthetase family.</text>
</comment>
<dbReference type="EMBL" id="JAKNSF020000120">
    <property type="protein sequence ID" value="KAK7713932.1"/>
    <property type="molecule type" value="Genomic_DNA"/>
</dbReference>
<protein>
    <recommendedName>
        <fullName evidence="2">histidine--tRNA ligase</fullName>
        <ecNumber evidence="2">6.1.1.21</ecNumber>
    </recommendedName>
</protein>
<evidence type="ECO:0000256" key="1">
    <source>
        <dbReference type="ARBA" id="ARBA00008226"/>
    </source>
</evidence>
<sequence>MRATYDLFKILLGKYGEDSKLIYDLQDQGGELCSLRYDLTVPFARWLATNSNYPQVSRYQIAKVYRRDQPVVSRGRYREFYQCDFDIAGEYEPMITDAEILLIIAEAFEALQMDITIKINHRRILDGMFAIAGVPEDKIRAISSAVDKLDKLSWAEVKQEMVEQKGLLESVADQIGQFVRNRGNLAEILGSLRADDKLATNEDVKAGIGDMTLLLSYLEAYGIANKVSFDLSLARGLDYYTGAIFEVITSLPSTKDAGTNQEPQVGSIAAGGRYDKLVGMYCDRDVPNVGVSFGVERIYTILNARRPKKKVESVVAQEFDVYVVAAGGGGLLLERMATCGQLTKAGIRAGFLRKAKPSLRSQFNAAGKVPLTVILGPDELAAGNVRLKASTGKDPEPGTQGNGEKDRGQLVARNDLVVEVKKMLRGIFGDTEPGR</sequence>
<dbReference type="EC" id="6.1.1.21" evidence="2"/>
<accession>A0ABR1NSW9</accession>
<feature type="domain" description="Aminoacyl-transfer RNA synthetases class-II family profile" evidence="5">
    <location>
        <begin position="59"/>
        <end position="302"/>
    </location>
</feature>
<dbReference type="SUPFAM" id="SSF55681">
    <property type="entry name" value="Class II aaRS and biotin synthetases"/>
    <property type="match status" value="1"/>
</dbReference>
<evidence type="ECO:0000313" key="7">
    <source>
        <dbReference type="Proteomes" id="UP001430848"/>
    </source>
</evidence>
<comment type="caution">
    <text evidence="6">The sequence shown here is derived from an EMBL/GenBank/DDBJ whole genome shotgun (WGS) entry which is preliminary data.</text>
</comment>
<dbReference type="PIRSF" id="PIRSF001549">
    <property type="entry name" value="His-tRNA_synth"/>
    <property type="match status" value="1"/>
</dbReference>
<reference evidence="6 7" key="1">
    <citation type="submission" date="2024-02" db="EMBL/GenBank/DDBJ databases">
        <title>De novo assembly and annotation of 12 fungi associated with fruit tree decline syndrome in Ontario, Canada.</title>
        <authorList>
            <person name="Sulman M."/>
            <person name="Ellouze W."/>
            <person name="Ilyukhin E."/>
        </authorList>
    </citation>
    <scope>NUCLEOTIDE SEQUENCE [LARGE SCALE GENOMIC DNA]</scope>
    <source>
        <strain evidence="6 7">M169</strain>
    </source>
</reference>
<dbReference type="InterPro" id="IPR041715">
    <property type="entry name" value="HisRS-like_core"/>
</dbReference>
<comment type="catalytic activity">
    <reaction evidence="3">
        <text>tRNA(His) + L-histidine + ATP = L-histidyl-tRNA(His) + AMP + diphosphate + H(+)</text>
        <dbReference type="Rhea" id="RHEA:17313"/>
        <dbReference type="Rhea" id="RHEA-COMP:9665"/>
        <dbReference type="Rhea" id="RHEA-COMP:9689"/>
        <dbReference type="ChEBI" id="CHEBI:15378"/>
        <dbReference type="ChEBI" id="CHEBI:30616"/>
        <dbReference type="ChEBI" id="CHEBI:33019"/>
        <dbReference type="ChEBI" id="CHEBI:57595"/>
        <dbReference type="ChEBI" id="CHEBI:78442"/>
        <dbReference type="ChEBI" id="CHEBI:78527"/>
        <dbReference type="ChEBI" id="CHEBI:456215"/>
        <dbReference type="EC" id="6.1.1.21"/>
    </reaction>
</comment>
<dbReference type="InterPro" id="IPR045864">
    <property type="entry name" value="aa-tRNA-synth_II/BPL/LPL"/>
</dbReference>
<organism evidence="6 7">
    <name type="scientific">Diaporthe eres</name>
    <name type="common">Phomopsis oblonga</name>
    <dbReference type="NCBI Taxonomy" id="83184"/>
    <lineage>
        <taxon>Eukaryota</taxon>
        <taxon>Fungi</taxon>
        <taxon>Dikarya</taxon>
        <taxon>Ascomycota</taxon>
        <taxon>Pezizomycotina</taxon>
        <taxon>Sordariomycetes</taxon>
        <taxon>Sordariomycetidae</taxon>
        <taxon>Diaporthales</taxon>
        <taxon>Diaporthaceae</taxon>
        <taxon>Diaporthe</taxon>
        <taxon>Diaporthe eres species complex</taxon>
    </lineage>
</organism>
<dbReference type="Gene3D" id="3.40.50.800">
    <property type="entry name" value="Anticodon-binding domain"/>
    <property type="match status" value="1"/>
</dbReference>
<evidence type="ECO:0000256" key="2">
    <source>
        <dbReference type="ARBA" id="ARBA00012815"/>
    </source>
</evidence>
<keyword evidence="6" id="KW-0436">Ligase</keyword>
<evidence type="ECO:0000256" key="4">
    <source>
        <dbReference type="SAM" id="MobiDB-lite"/>
    </source>
</evidence>
<dbReference type="InterPro" id="IPR036621">
    <property type="entry name" value="Anticodon-bd_dom_sf"/>
</dbReference>
<keyword evidence="7" id="KW-1185">Reference proteome</keyword>
<dbReference type="GO" id="GO:0004812">
    <property type="term" value="F:aminoacyl-tRNA ligase activity"/>
    <property type="evidence" value="ECO:0007669"/>
    <property type="project" value="UniProtKB-KW"/>
</dbReference>
<name>A0ABR1NSW9_DIAER</name>
<gene>
    <name evidence="6" type="primary">HTS1_2</name>
    <name evidence="6" type="ORF">SLS63_011884</name>
</gene>
<dbReference type="Pfam" id="PF13393">
    <property type="entry name" value="tRNA-synt_His"/>
    <property type="match status" value="1"/>
</dbReference>
<dbReference type="PANTHER" id="PTHR11476:SF7">
    <property type="entry name" value="HISTIDINE--TRNA LIGASE"/>
    <property type="match status" value="1"/>
</dbReference>
<evidence type="ECO:0000259" key="5">
    <source>
        <dbReference type="PROSITE" id="PS50862"/>
    </source>
</evidence>
<evidence type="ECO:0000313" key="6">
    <source>
        <dbReference type="EMBL" id="KAK7713932.1"/>
    </source>
</evidence>
<dbReference type="Gene3D" id="3.30.930.10">
    <property type="entry name" value="Bira Bifunctional Protein, Domain 2"/>
    <property type="match status" value="1"/>
</dbReference>
<dbReference type="InterPro" id="IPR006195">
    <property type="entry name" value="aa-tRNA-synth_II"/>
</dbReference>
<feature type="region of interest" description="Disordered" evidence="4">
    <location>
        <begin position="388"/>
        <end position="408"/>
    </location>
</feature>
<proteinExistence type="inferred from homology"/>
<dbReference type="PANTHER" id="PTHR11476">
    <property type="entry name" value="HISTIDYL-TRNA SYNTHETASE"/>
    <property type="match status" value="1"/>
</dbReference>